<dbReference type="InterPro" id="IPR055414">
    <property type="entry name" value="LRR_R13L4/SHOC2-like"/>
</dbReference>
<dbReference type="SMART" id="SM00369">
    <property type="entry name" value="LRR_TYP"/>
    <property type="match status" value="3"/>
</dbReference>
<keyword evidence="6" id="KW-1185">Reference proteome</keyword>
<dbReference type="FunFam" id="3.80.10.10:FF:000034">
    <property type="entry name" value="Ras suppressor protein 1"/>
    <property type="match status" value="1"/>
</dbReference>
<dbReference type="AlphaFoldDB" id="A0A8S4RRV6"/>
<dbReference type="GO" id="GO:0005737">
    <property type="term" value="C:cytoplasm"/>
    <property type="evidence" value="ECO:0007669"/>
    <property type="project" value="TreeGrafter"/>
</dbReference>
<dbReference type="SUPFAM" id="SSF52075">
    <property type="entry name" value="Outer arm dynein light chain 1"/>
    <property type="match status" value="1"/>
</dbReference>
<dbReference type="Proteomes" id="UP000838756">
    <property type="component" value="Unassembled WGS sequence"/>
</dbReference>
<organism evidence="5 6">
    <name type="scientific">Pararge aegeria aegeria</name>
    <dbReference type="NCBI Taxonomy" id="348720"/>
    <lineage>
        <taxon>Eukaryota</taxon>
        <taxon>Metazoa</taxon>
        <taxon>Ecdysozoa</taxon>
        <taxon>Arthropoda</taxon>
        <taxon>Hexapoda</taxon>
        <taxon>Insecta</taxon>
        <taxon>Pterygota</taxon>
        <taxon>Neoptera</taxon>
        <taxon>Endopterygota</taxon>
        <taxon>Lepidoptera</taxon>
        <taxon>Glossata</taxon>
        <taxon>Ditrysia</taxon>
        <taxon>Papilionoidea</taxon>
        <taxon>Nymphalidae</taxon>
        <taxon>Satyrinae</taxon>
        <taxon>Satyrini</taxon>
        <taxon>Parargina</taxon>
        <taxon>Pararge</taxon>
    </lineage>
</organism>
<evidence type="ECO:0000256" key="2">
    <source>
        <dbReference type="ARBA" id="ARBA00022737"/>
    </source>
</evidence>
<evidence type="ECO:0000256" key="1">
    <source>
        <dbReference type="ARBA" id="ARBA00022614"/>
    </source>
</evidence>
<name>A0A8S4RRV6_9NEOP</name>
<dbReference type="InterPro" id="IPR032675">
    <property type="entry name" value="LRR_dom_sf"/>
</dbReference>
<comment type="caution">
    <text evidence="5">The sequence shown here is derived from an EMBL/GenBank/DDBJ whole genome shotgun (WGS) entry which is preliminary data.</text>
</comment>
<sequence>MLITQTFSSCGNRTHGLGLRKQESLRALYLGDNDFEFLPPEIGNLKNLQILSMRENDLIEVPRELGQLARLRELHLQGNRLVVLPPEIGSLDLASNKSVLRLEGNFWVPHIEDQIKLGPSHVLDYLRSETYRVLYSRHMSAKPPPPPQTLDKSKKASRARS</sequence>
<reference evidence="5" key="1">
    <citation type="submission" date="2022-03" db="EMBL/GenBank/DDBJ databases">
        <authorList>
            <person name="Lindestad O."/>
        </authorList>
    </citation>
    <scope>NUCLEOTIDE SEQUENCE</scope>
</reference>
<dbReference type="Pfam" id="PF23598">
    <property type="entry name" value="LRR_14"/>
    <property type="match status" value="1"/>
</dbReference>
<evidence type="ECO:0000313" key="5">
    <source>
        <dbReference type="EMBL" id="CAH2240398.1"/>
    </source>
</evidence>
<proteinExistence type="predicted"/>
<keyword evidence="1" id="KW-0433">Leucine-rich repeat</keyword>
<feature type="domain" description="Disease resistance R13L4/SHOC-2-like LRR" evidence="4">
    <location>
        <begin position="19"/>
        <end position="92"/>
    </location>
</feature>
<evidence type="ECO:0000256" key="3">
    <source>
        <dbReference type="SAM" id="MobiDB-lite"/>
    </source>
</evidence>
<keyword evidence="2" id="KW-0677">Repeat</keyword>
<dbReference type="Gene3D" id="3.80.10.10">
    <property type="entry name" value="Ribonuclease Inhibitor"/>
    <property type="match status" value="1"/>
</dbReference>
<dbReference type="InterPro" id="IPR050216">
    <property type="entry name" value="LRR_domain-containing"/>
</dbReference>
<dbReference type="PANTHER" id="PTHR48051:SF54">
    <property type="entry name" value="LEUCINE-RICH REPEAT-CONTAINING PROTEIN"/>
    <property type="match status" value="1"/>
</dbReference>
<dbReference type="OrthoDB" id="676979at2759"/>
<evidence type="ECO:0000259" key="4">
    <source>
        <dbReference type="Pfam" id="PF23598"/>
    </source>
</evidence>
<dbReference type="EMBL" id="CAKXAJ010025504">
    <property type="protein sequence ID" value="CAH2240398.1"/>
    <property type="molecule type" value="Genomic_DNA"/>
</dbReference>
<dbReference type="InterPro" id="IPR003591">
    <property type="entry name" value="Leu-rich_rpt_typical-subtyp"/>
</dbReference>
<dbReference type="PANTHER" id="PTHR48051">
    <property type="match status" value="1"/>
</dbReference>
<protein>
    <submittedName>
        <fullName evidence="5">Jg3806 protein</fullName>
    </submittedName>
</protein>
<accession>A0A8S4RRV6</accession>
<feature type="region of interest" description="Disordered" evidence="3">
    <location>
        <begin position="137"/>
        <end position="161"/>
    </location>
</feature>
<evidence type="ECO:0000313" key="6">
    <source>
        <dbReference type="Proteomes" id="UP000838756"/>
    </source>
</evidence>
<gene>
    <name evidence="5" type="primary">jg3806</name>
    <name evidence="5" type="ORF">PAEG_LOCUS16988</name>
</gene>